<reference evidence="1" key="1">
    <citation type="submission" date="2018-05" db="EMBL/GenBank/DDBJ databases">
        <authorList>
            <person name="Lanie J.A."/>
            <person name="Ng W.-L."/>
            <person name="Kazmierczak K.M."/>
            <person name="Andrzejewski T.M."/>
            <person name="Davidsen T.M."/>
            <person name="Wayne K.J."/>
            <person name="Tettelin H."/>
            <person name="Glass J.I."/>
            <person name="Rusch D."/>
            <person name="Podicherti R."/>
            <person name="Tsui H.-C.T."/>
            <person name="Winkler M.E."/>
        </authorList>
    </citation>
    <scope>NUCLEOTIDE SEQUENCE</scope>
</reference>
<dbReference type="PANTHER" id="PTHR48228:SF5">
    <property type="entry name" value="ALPHA-METHYLACYL-COA RACEMASE"/>
    <property type="match status" value="1"/>
</dbReference>
<dbReference type="Pfam" id="PF02515">
    <property type="entry name" value="CoA_transf_3"/>
    <property type="match status" value="1"/>
</dbReference>
<dbReference type="Gene3D" id="3.30.1540.10">
    <property type="entry name" value="formyl-coa transferase, domain 3"/>
    <property type="match status" value="1"/>
</dbReference>
<protein>
    <submittedName>
        <fullName evidence="1">Uncharacterized protein</fullName>
    </submittedName>
</protein>
<sequence length="121" mass="13281">REELATLVEPWFAAHNYDQLCQAFDEHAVCFGPYRTFREMVEDDDDCSLDNPMMGLVEQPGIGEYLASGSPLRFGAASNLDARPAPLLGQHTEEILKDDLQLSDAEVGRLVAEKIVAGASL</sequence>
<dbReference type="Gene3D" id="3.40.50.10540">
    <property type="entry name" value="Crotonobetainyl-coa:carnitine coa-transferase, domain 1"/>
    <property type="match status" value="1"/>
</dbReference>
<dbReference type="InterPro" id="IPR003673">
    <property type="entry name" value="CoA-Trfase_fam_III"/>
</dbReference>
<gene>
    <name evidence="1" type="ORF">METZ01_LOCUS341330</name>
</gene>
<organism evidence="1">
    <name type="scientific">marine metagenome</name>
    <dbReference type="NCBI Taxonomy" id="408172"/>
    <lineage>
        <taxon>unclassified sequences</taxon>
        <taxon>metagenomes</taxon>
        <taxon>ecological metagenomes</taxon>
    </lineage>
</organism>
<dbReference type="InterPro" id="IPR050509">
    <property type="entry name" value="CoA-transferase_III"/>
</dbReference>
<dbReference type="InterPro" id="IPR023606">
    <property type="entry name" value="CoA-Trfase_III_dom_1_sf"/>
</dbReference>
<dbReference type="SUPFAM" id="SSF89796">
    <property type="entry name" value="CoA-transferase family III (CaiB/BaiF)"/>
    <property type="match status" value="1"/>
</dbReference>
<feature type="non-terminal residue" evidence="1">
    <location>
        <position position="1"/>
    </location>
</feature>
<evidence type="ECO:0000313" key="1">
    <source>
        <dbReference type="EMBL" id="SVC88476.1"/>
    </source>
</evidence>
<dbReference type="AlphaFoldDB" id="A0A382QSP0"/>
<name>A0A382QSP0_9ZZZZ</name>
<dbReference type="GO" id="GO:0003824">
    <property type="term" value="F:catalytic activity"/>
    <property type="evidence" value="ECO:0007669"/>
    <property type="project" value="InterPro"/>
</dbReference>
<dbReference type="InterPro" id="IPR044855">
    <property type="entry name" value="CoA-Trfase_III_dom3_sf"/>
</dbReference>
<dbReference type="PANTHER" id="PTHR48228">
    <property type="entry name" value="SUCCINYL-COA--D-CITRAMALATE COA-TRANSFERASE"/>
    <property type="match status" value="1"/>
</dbReference>
<dbReference type="EMBL" id="UINC01116615">
    <property type="protein sequence ID" value="SVC88476.1"/>
    <property type="molecule type" value="Genomic_DNA"/>
</dbReference>
<accession>A0A382QSP0</accession>
<proteinExistence type="predicted"/>